<name>A0A1F6EK64_9BACT</name>
<dbReference type="Pfam" id="PF00208">
    <property type="entry name" value="ELFV_dehydrog"/>
    <property type="match status" value="1"/>
</dbReference>
<keyword evidence="2 3" id="KW-0560">Oxidoreductase</keyword>
<dbReference type="InterPro" id="IPR014362">
    <property type="entry name" value="Glu_DH"/>
</dbReference>
<evidence type="ECO:0000313" key="10">
    <source>
        <dbReference type="Proteomes" id="UP000178427"/>
    </source>
</evidence>
<dbReference type="SUPFAM" id="SSF53223">
    <property type="entry name" value="Aminoacid dehydrogenase-like, N-terminal domain"/>
    <property type="match status" value="1"/>
</dbReference>
<dbReference type="GO" id="GO:0006538">
    <property type="term" value="P:L-glutamate catabolic process"/>
    <property type="evidence" value="ECO:0007669"/>
    <property type="project" value="TreeGrafter"/>
</dbReference>
<feature type="site" description="Important for catalysis" evidence="6">
    <location>
        <position position="148"/>
    </location>
</feature>
<organism evidence="9 10">
    <name type="scientific">Candidatus Kaiserbacteria bacterium RIFCSPLOWO2_01_FULL_54_20</name>
    <dbReference type="NCBI Taxonomy" id="1798513"/>
    <lineage>
        <taxon>Bacteria</taxon>
        <taxon>Candidatus Kaiseribacteriota</taxon>
    </lineage>
</organism>
<feature type="active site" description="Proton donor" evidence="4">
    <location>
        <position position="108"/>
    </location>
</feature>
<dbReference type="InterPro" id="IPR036291">
    <property type="entry name" value="NAD(P)-bd_dom_sf"/>
</dbReference>
<dbReference type="Gene3D" id="3.40.50.10860">
    <property type="entry name" value="Leucine Dehydrogenase, chain A, domain 1"/>
    <property type="match status" value="1"/>
</dbReference>
<proteinExistence type="inferred from homology"/>
<feature type="binding site" evidence="5">
    <location>
        <position position="366"/>
    </location>
    <ligand>
        <name>substrate</name>
    </ligand>
</feature>
<dbReference type="InterPro" id="IPR033524">
    <property type="entry name" value="Glu/Leu/Phe/Val_DH_AS"/>
</dbReference>
<feature type="binding site" evidence="5">
    <location>
        <position position="72"/>
    </location>
    <ligand>
        <name>substrate</name>
    </ligand>
</feature>
<dbReference type="PANTHER" id="PTHR11606">
    <property type="entry name" value="GLUTAMATE DEHYDROGENASE"/>
    <property type="match status" value="1"/>
</dbReference>
<sequence>MASIMLNNPWDRARSQLHSAVSHLKLPAAFIERMEKPDRVIEVSIPVKMDDGRKETFRGYRVQHNNIRGPYKGGLRYHPKVDMDEVKALAFWMTMKNAVVDVPFGGGKGGITVDPKKLSEGELERLTRGFARELAPYIGEEVDVPAPDVNTSPKIMSWFRDEYSKVVGKDSPAVVTGKPVGEGGSEGRVEATGLGGFYALMETMRLLGRRHNGLKVAIQGFGNVGSYLAGYMKEAGFRVVALSDSKGGLYVPNGIIDLSVVAACKEKSGKLAGCYCVGSVCDFSNMESLGGRDISSTETLTLPVDVVVPAALENAITEENANAVQASIILEMANGPTTEEADVILKKKHVTVIPDILANSGGVAVSYFEWYQNMHDEKWKKEDVLAKLKERMDTATQAVYENAKDYKVSLREAAYIVALKRLYDAA</sequence>
<dbReference type="STRING" id="1798513.A3A40_03460"/>
<dbReference type="CDD" id="cd01076">
    <property type="entry name" value="NAD_bind_1_Glu_DH"/>
    <property type="match status" value="1"/>
</dbReference>
<evidence type="ECO:0000256" key="4">
    <source>
        <dbReference type="PIRSR" id="PIRSR000185-1"/>
    </source>
</evidence>
<dbReference type="SMART" id="SM00839">
    <property type="entry name" value="ELFV_dehydrog"/>
    <property type="match status" value="1"/>
</dbReference>
<reference evidence="9 10" key="1">
    <citation type="journal article" date="2016" name="Nat. Commun.">
        <title>Thousands of microbial genomes shed light on interconnected biogeochemical processes in an aquifer system.</title>
        <authorList>
            <person name="Anantharaman K."/>
            <person name="Brown C.T."/>
            <person name="Hug L.A."/>
            <person name="Sharon I."/>
            <person name="Castelle C.J."/>
            <person name="Probst A.J."/>
            <person name="Thomas B.C."/>
            <person name="Singh A."/>
            <person name="Wilkins M.J."/>
            <person name="Karaoz U."/>
            <person name="Brodie E.L."/>
            <person name="Williams K.H."/>
            <person name="Hubbard S.S."/>
            <person name="Banfield J.F."/>
        </authorList>
    </citation>
    <scope>NUCLEOTIDE SEQUENCE [LARGE SCALE GENOMIC DNA]</scope>
</reference>
<dbReference type="PANTHER" id="PTHR11606:SF13">
    <property type="entry name" value="GLUTAMATE DEHYDROGENASE 1, MITOCHONDRIAL"/>
    <property type="match status" value="1"/>
</dbReference>
<keyword evidence="5" id="KW-0547">Nucleotide-binding</keyword>
<dbReference type="FunFam" id="3.40.50.10860:FF:000003">
    <property type="entry name" value="Glutamate dehydrogenase"/>
    <property type="match status" value="1"/>
</dbReference>
<accession>A0A1F6EK64</accession>
<dbReference type="InterPro" id="IPR046346">
    <property type="entry name" value="Aminoacid_DH-like_N_sf"/>
</dbReference>
<dbReference type="PRINTS" id="PR00082">
    <property type="entry name" value="GLFDHDRGNASE"/>
</dbReference>
<evidence type="ECO:0000256" key="2">
    <source>
        <dbReference type="ARBA" id="ARBA00023002"/>
    </source>
</evidence>
<feature type="binding site" evidence="5">
    <location>
        <position position="96"/>
    </location>
    <ligand>
        <name>substrate</name>
    </ligand>
</feature>
<dbReference type="PROSITE" id="PS00074">
    <property type="entry name" value="GLFV_DEHYDROGENASE"/>
    <property type="match status" value="1"/>
</dbReference>
<evidence type="ECO:0000256" key="5">
    <source>
        <dbReference type="PIRSR" id="PIRSR000185-2"/>
    </source>
</evidence>
<dbReference type="EMBL" id="MFMA01000046">
    <property type="protein sequence ID" value="OGG73692.1"/>
    <property type="molecule type" value="Genomic_DNA"/>
</dbReference>
<protein>
    <recommendedName>
        <fullName evidence="3">Glutamate dehydrogenase</fullName>
    </recommendedName>
</protein>
<keyword evidence="5" id="KW-0520">NAD</keyword>
<evidence type="ECO:0000256" key="3">
    <source>
        <dbReference type="PIRNR" id="PIRNR000185"/>
    </source>
</evidence>
<evidence type="ECO:0000256" key="1">
    <source>
        <dbReference type="ARBA" id="ARBA00006382"/>
    </source>
</evidence>
<dbReference type="PIRSF" id="PIRSF000185">
    <property type="entry name" value="Glu_DH"/>
    <property type="match status" value="1"/>
</dbReference>
<dbReference type="InterPro" id="IPR033922">
    <property type="entry name" value="NAD_bind_Glu_DH"/>
</dbReference>
<dbReference type="SUPFAM" id="SSF51735">
    <property type="entry name" value="NAD(P)-binding Rossmann-fold domains"/>
    <property type="match status" value="1"/>
</dbReference>
<dbReference type="Pfam" id="PF02812">
    <property type="entry name" value="ELFV_dehydrog_N"/>
    <property type="match status" value="1"/>
</dbReference>
<evidence type="ECO:0000259" key="8">
    <source>
        <dbReference type="SMART" id="SM00839"/>
    </source>
</evidence>
<dbReference type="InterPro" id="IPR006096">
    <property type="entry name" value="Glu/Leu/Phe/Val/Trp_DH_C"/>
</dbReference>
<evidence type="ECO:0000256" key="6">
    <source>
        <dbReference type="PIRSR" id="PIRSR000185-3"/>
    </source>
</evidence>
<dbReference type="GO" id="GO:0004352">
    <property type="term" value="F:glutamate dehydrogenase (NAD+) activity"/>
    <property type="evidence" value="ECO:0007669"/>
    <property type="project" value="TreeGrafter"/>
</dbReference>
<dbReference type="GO" id="GO:0000166">
    <property type="term" value="F:nucleotide binding"/>
    <property type="evidence" value="ECO:0007669"/>
    <property type="project" value="UniProtKB-KW"/>
</dbReference>
<comment type="similarity">
    <text evidence="1 3 7">Belongs to the Glu/Leu/Phe/Val dehydrogenases family.</text>
</comment>
<evidence type="ECO:0000256" key="7">
    <source>
        <dbReference type="RuleBase" id="RU004417"/>
    </source>
</evidence>
<comment type="caution">
    <text evidence="9">The sequence shown here is derived from an EMBL/GenBank/DDBJ whole genome shotgun (WGS) entry which is preliminary data.</text>
</comment>
<dbReference type="InterPro" id="IPR006095">
    <property type="entry name" value="Glu/Leu/Phe/Val/Trp_DH"/>
</dbReference>
<feature type="domain" description="Glutamate/phenylalanine/leucine/valine/L-tryptophan dehydrogenase C-terminal" evidence="8">
    <location>
        <begin position="185"/>
        <end position="425"/>
    </location>
</feature>
<gene>
    <name evidence="9" type="ORF">A3A40_03460</name>
</gene>
<dbReference type="AlphaFoldDB" id="A0A1F6EK64"/>
<feature type="binding site" evidence="5">
    <location>
        <position position="223"/>
    </location>
    <ligand>
        <name>NAD(+)</name>
        <dbReference type="ChEBI" id="CHEBI:57540"/>
    </ligand>
</feature>
<dbReference type="Proteomes" id="UP000178427">
    <property type="component" value="Unassembled WGS sequence"/>
</dbReference>
<dbReference type="Gene3D" id="3.40.50.720">
    <property type="entry name" value="NAD(P)-binding Rossmann-like Domain"/>
    <property type="match status" value="1"/>
</dbReference>
<evidence type="ECO:0000313" key="9">
    <source>
        <dbReference type="EMBL" id="OGG73692.1"/>
    </source>
</evidence>
<dbReference type="InterPro" id="IPR006097">
    <property type="entry name" value="Glu/Leu/Phe/Val/Trp_DH_dimer"/>
</dbReference>
<feature type="binding site" evidence="5">
    <location>
        <position position="192"/>
    </location>
    <ligand>
        <name>NAD(+)</name>
        <dbReference type="ChEBI" id="CHEBI:57540"/>
    </ligand>
</feature>